<proteinExistence type="predicted"/>
<sequence length="229" mass="25837">MEPRDKGKGTQQVRAPVFQGRTNPHRQFLFDNDNRSDRSAWKVAHSEAPGPGITERALEGTGKARKGCIRRKFATCLRQRVPFIGNTRPARRGGPRPCRASCGPNRREVLIGMGRKVASRKALAELYKRLPIEVSAARADRAREEKRSRNQEKKNSRHACVTCDSIVISKDTRRTAAASRRPTQLPPGAVAKKKTRGVLRRRPAMRRRLEDRRSSTGGLAEGRREDTRR</sequence>
<comment type="caution">
    <text evidence="2">The sequence shown here is derived from an EMBL/GenBank/DDBJ whole genome shotgun (WGS) entry which is preliminary data.</text>
</comment>
<evidence type="ECO:0000256" key="1">
    <source>
        <dbReference type="SAM" id="MobiDB-lite"/>
    </source>
</evidence>
<feature type="region of interest" description="Disordered" evidence="1">
    <location>
        <begin position="1"/>
        <end position="34"/>
    </location>
</feature>
<name>K0SIW8_THAOC</name>
<evidence type="ECO:0000313" key="3">
    <source>
        <dbReference type="Proteomes" id="UP000266841"/>
    </source>
</evidence>
<reference evidence="2 3" key="1">
    <citation type="journal article" date="2012" name="Genome Biol.">
        <title>Genome and low-iron response of an oceanic diatom adapted to chronic iron limitation.</title>
        <authorList>
            <person name="Lommer M."/>
            <person name="Specht M."/>
            <person name="Roy A.S."/>
            <person name="Kraemer L."/>
            <person name="Andreson R."/>
            <person name="Gutowska M.A."/>
            <person name="Wolf J."/>
            <person name="Bergner S.V."/>
            <person name="Schilhabel M.B."/>
            <person name="Klostermeier U.C."/>
            <person name="Beiko R.G."/>
            <person name="Rosenstiel P."/>
            <person name="Hippler M."/>
            <person name="Laroche J."/>
        </authorList>
    </citation>
    <scope>NUCLEOTIDE SEQUENCE [LARGE SCALE GENOMIC DNA]</scope>
    <source>
        <strain evidence="2 3">CCMP1005</strain>
    </source>
</reference>
<feature type="region of interest" description="Disordered" evidence="1">
    <location>
        <begin position="171"/>
        <end position="229"/>
    </location>
</feature>
<feature type="compositionally biased region" description="Basic residues" evidence="1">
    <location>
        <begin position="191"/>
        <end position="206"/>
    </location>
</feature>
<dbReference type="AlphaFoldDB" id="K0SIW8"/>
<accession>K0SIW8</accession>
<dbReference type="EMBL" id="AGNL01016125">
    <property type="protein sequence ID" value="EJK65245.1"/>
    <property type="molecule type" value="Genomic_DNA"/>
</dbReference>
<evidence type="ECO:0000313" key="2">
    <source>
        <dbReference type="EMBL" id="EJK65245.1"/>
    </source>
</evidence>
<keyword evidence="3" id="KW-1185">Reference proteome</keyword>
<dbReference type="Proteomes" id="UP000266841">
    <property type="component" value="Unassembled WGS sequence"/>
</dbReference>
<organism evidence="2 3">
    <name type="scientific">Thalassiosira oceanica</name>
    <name type="common">Marine diatom</name>
    <dbReference type="NCBI Taxonomy" id="159749"/>
    <lineage>
        <taxon>Eukaryota</taxon>
        <taxon>Sar</taxon>
        <taxon>Stramenopiles</taxon>
        <taxon>Ochrophyta</taxon>
        <taxon>Bacillariophyta</taxon>
        <taxon>Coscinodiscophyceae</taxon>
        <taxon>Thalassiosirophycidae</taxon>
        <taxon>Thalassiosirales</taxon>
        <taxon>Thalassiosiraceae</taxon>
        <taxon>Thalassiosira</taxon>
    </lineage>
</organism>
<protein>
    <submittedName>
        <fullName evidence="2">Uncharacterized protein</fullName>
    </submittedName>
</protein>
<gene>
    <name evidence="2" type="ORF">THAOC_13919</name>
</gene>